<reference evidence="2 3" key="1">
    <citation type="submission" date="2019-10" db="EMBL/GenBank/DDBJ databases">
        <title>Draft whole-genome sequence of the purple nonsulfur photosynthetic bacterium Roseospira navarrensis DSM 15114.</title>
        <authorList>
            <person name="Kyndt J.A."/>
            <person name="Meyer T.E."/>
        </authorList>
    </citation>
    <scope>NUCLEOTIDE SEQUENCE [LARGE SCALE GENOMIC DNA]</scope>
    <source>
        <strain evidence="2 3">DSM 15114</strain>
    </source>
</reference>
<evidence type="ECO:0000313" key="2">
    <source>
        <dbReference type="EMBL" id="MQX35843.1"/>
    </source>
</evidence>
<keyword evidence="1" id="KW-0732">Signal</keyword>
<evidence type="ECO:0000313" key="3">
    <source>
        <dbReference type="Proteomes" id="UP000434582"/>
    </source>
</evidence>
<dbReference type="Proteomes" id="UP000434582">
    <property type="component" value="Unassembled WGS sequence"/>
</dbReference>
<proteinExistence type="predicted"/>
<evidence type="ECO:0008006" key="4">
    <source>
        <dbReference type="Google" id="ProtNLM"/>
    </source>
</evidence>
<comment type="caution">
    <text evidence="2">The sequence shown here is derived from an EMBL/GenBank/DDBJ whole genome shotgun (WGS) entry which is preliminary data.</text>
</comment>
<name>A0A7X2D2J6_9PROT</name>
<gene>
    <name evidence="2" type="ORF">GHC57_04845</name>
</gene>
<dbReference type="RefSeq" id="WP_153341746.1">
    <property type="nucleotide sequence ID" value="NZ_WIVE01000009.1"/>
</dbReference>
<protein>
    <recommendedName>
        <fullName evidence="4">Cobalt/nickel transport protein</fullName>
    </recommendedName>
</protein>
<dbReference type="EMBL" id="WIVE01000009">
    <property type="protein sequence ID" value="MQX35843.1"/>
    <property type="molecule type" value="Genomic_DNA"/>
</dbReference>
<accession>A0A7X2D2J6</accession>
<dbReference type="AlphaFoldDB" id="A0A7X2D2J6"/>
<feature type="chain" id="PRO_5030652111" description="Cobalt/nickel transport protein" evidence="1">
    <location>
        <begin position="25"/>
        <end position="100"/>
    </location>
</feature>
<keyword evidence="3" id="KW-1185">Reference proteome</keyword>
<evidence type="ECO:0000256" key="1">
    <source>
        <dbReference type="SAM" id="SignalP"/>
    </source>
</evidence>
<feature type="signal peptide" evidence="1">
    <location>
        <begin position="1"/>
        <end position="24"/>
    </location>
</feature>
<organism evidence="2 3">
    <name type="scientific">Roseospira navarrensis</name>
    <dbReference type="NCBI Taxonomy" id="140058"/>
    <lineage>
        <taxon>Bacteria</taxon>
        <taxon>Pseudomonadati</taxon>
        <taxon>Pseudomonadota</taxon>
        <taxon>Alphaproteobacteria</taxon>
        <taxon>Rhodospirillales</taxon>
        <taxon>Rhodospirillaceae</taxon>
        <taxon>Roseospira</taxon>
    </lineage>
</organism>
<sequence length="100" mass="10722">MTLRKTAFATALGAALLLPAAAGAHFQLSYTPTVQIDRPGDVPVKLIFWHPFENGHVMDMEATSTTNPGFAALGSGPDTDHEGKALSQDAVIWIRAYDLQ</sequence>